<feature type="non-terminal residue" evidence="2">
    <location>
        <position position="158"/>
    </location>
</feature>
<comment type="caution">
    <text evidence="2">The sequence shown here is derived from an EMBL/GenBank/DDBJ whole genome shotgun (WGS) entry which is preliminary data.</text>
</comment>
<feature type="region of interest" description="Disordered" evidence="1">
    <location>
        <begin position="41"/>
        <end position="76"/>
    </location>
</feature>
<evidence type="ECO:0000313" key="3">
    <source>
        <dbReference type="Proteomes" id="UP001465976"/>
    </source>
</evidence>
<gene>
    <name evidence="2" type="ORF">V5O48_019556</name>
</gene>
<organism evidence="2 3">
    <name type="scientific">Marasmius crinis-equi</name>
    <dbReference type="NCBI Taxonomy" id="585013"/>
    <lineage>
        <taxon>Eukaryota</taxon>
        <taxon>Fungi</taxon>
        <taxon>Dikarya</taxon>
        <taxon>Basidiomycota</taxon>
        <taxon>Agaricomycotina</taxon>
        <taxon>Agaricomycetes</taxon>
        <taxon>Agaricomycetidae</taxon>
        <taxon>Agaricales</taxon>
        <taxon>Marasmiineae</taxon>
        <taxon>Marasmiaceae</taxon>
        <taxon>Marasmius</taxon>
    </lineage>
</organism>
<sequence>NYIGGAVSEIGQHSNPYRNLSERSVTRAAVNCLKLMDPSFDDDADMSGTTTVQPDDEGEDDGDRDADIEVSGSGKSIGGGYVLLPRHDKVAREFENDLEGDALYTYLGTDTECNRDAEELDWSKVRRWARLRLPNGYQARSLWKESRMKNPRCARNVK</sequence>
<dbReference type="Proteomes" id="UP001465976">
    <property type="component" value="Unassembled WGS sequence"/>
</dbReference>
<proteinExistence type="predicted"/>
<feature type="compositionally biased region" description="Acidic residues" evidence="1">
    <location>
        <begin position="54"/>
        <end position="68"/>
    </location>
</feature>
<dbReference type="EMBL" id="JBAHYK010005333">
    <property type="protein sequence ID" value="KAL0562531.1"/>
    <property type="molecule type" value="Genomic_DNA"/>
</dbReference>
<name>A0ABR3EI46_9AGAR</name>
<protein>
    <submittedName>
        <fullName evidence="2">Uncharacterized protein</fullName>
    </submittedName>
</protein>
<reference evidence="2 3" key="1">
    <citation type="submission" date="2024-02" db="EMBL/GenBank/DDBJ databases">
        <title>A draft genome for the cacao thread blight pathogen Marasmius crinis-equi.</title>
        <authorList>
            <person name="Cohen S.P."/>
            <person name="Baruah I.K."/>
            <person name="Amoako-Attah I."/>
            <person name="Bukari Y."/>
            <person name="Meinhardt L.W."/>
            <person name="Bailey B.A."/>
        </authorList>
    </citation>
    <scope>NUCLEOTIDE SEQUENCE [LARGE SCALE GENOMIC DNA]</scope>
    <source>
        <strain evidence="2 3">GH-76</strain>
    </source>
</reference>
<keyword evidence="3" id="KW-1185">Reference proteome</keyword>
<evidence type="ECO:0000256" key="1">
    <source>
        <dbReference type="SAM" id="MobiDB-lite"/>
    </source>
</evidence>
<accession>A0ABR3EI46</accession>
<feature type="non-terminal residue" evidence="2">
    <location>
        <position position="1"/>
    </location>
</feature>
<evidence type="ECO:0000313" key="2">
    <source>
        <dbReference type="EMBL" id="KAL0562531.1"/>
    </source>
</evidence>